<comment type="caution">
    <text evidence="2">The sequence shown here is derived from an EMBL/GenBank/DDBJ whole genome shotgun (WGS) entry which is preliminary data.</text>
</comment>
<proteinExistence type="predicted"/>
<reference evidence="2 3" key="1">
    <citation type="submission" date="2017-09" db="EMBL/GenBank/DDBJ databases">
        <title>Depth-based differentiation of microbial function through sediment-hosted aquifers and enrichment of novel symbionts in the deep terrestrial subsurface.</title>
        <authorList>
            <person name="Probst A.J."/>
            <person name="Ladd B."/>
            <person name="Jarett J.K."/>
            <person name="Geller-Mcgrath D.E."/>
            <person name="Sieber C.M."/>
            <person name="Emerson J.B."/>
            <person name="Anantharaman K."/>
            <person name="Thomas B.C."/>
            <person name="Malmstrom R."/>
            <person name="Stieglmeier M."/>
            <person name="Klingl A."/>
            <person name="Woyke T."/>
            <person name="Ryan C.M."/>
            <person name="Banfield J.F."/>
        </authorList>
    </citation>
    <scope>NUCLEOTIDE SEQUENCE [LARGE SCALE GENOMIC DNA]</scope>
    <source>
        <strain evidence="2">CG17_big_fil_post_rev_8_21_14_2_50_48_46</strain>
    </source>
</reference>
<feature type="signal peptide" evidence="1">
    <location>
        <begin position="1"/>
        <end position="23"/>
    </location>
</feature>
<evidence type="ECO:0000256" key="1">
    <source>
        <dbReference type="SAM" id="SignalP"/>
    </source>
</evidence>
<organism evidence="2 3">
    <name type="scientific">bacterium (Candidatus Blackallbacteria) CG17_big_fil_post_rev_8_21_14_2_50_48_46</name>
    <dbReference type="NCBI Taxonomy" id="2014261"/>
    <lineage>
        <taxon>Bacteria</taxon>
        <taxon>Candidatus Blackallbacteria</taxon>
    </lineage>
</organism>
<dbReference type="Proteomes" id="UP000231019">
    <property type="component" value="Unassembled WGS sequence"/>
</dbReference>
<sequence>MKKLNLRLSVSFLSSLFVTTALMGCNALPSVQVVPAQLQRAAASQPKNQTDRYLCSVENREGSAIVKILDLQQQGVRSVMIPGRVKNMDGVQSEGKLYVNAIPAGSQDQTIYEVTIQTGQVRRLLSFSQIGLNTEDFLIQNGKLYAVGVQNHRTTLMSYDFKAYGWQPVVYDFQPGVLQFGNQSQDLQVLHFGSGIMTRTMVNLANRQTYSFNYSFNYKAQGTEDYLYSGIISRNGRYIFASINDKIERYQLEDKQVNRLAPITLPHALPRYVALSQDGQQLYISHNQENRISRVIFNPDGVTYRIEDLAFPGHHQELAVF</sequence>
<feature type="chain" id="PRO_5014973598" evidence="1">
    <location>
        <begin position="24"/>
        <end position="321"/>
    </location>
</feature>
<evidence type="ECO:0000313" key="2">
    <source>
        <dbReference type="EMBL" id="PIW14383.1"/>
    </source>
</evidence>
<dbReference type="EMBL" id="PFFQ01000060">
    <property type="protein sequence ID" value="PIW14383.1"/>
    <property type="molecule type" value="Genomic_DNA"/>
</dbReference>
<evidence type="ECO:0000313" key="3">
    <source>
        <dbReference type="Proteomes" id="UP000231019"/>
    </source>
</evidence>
<dbReference type="SUPFAM" id="SSF63829">
    <property type="entry name" value="Calcium-dependent phosphotriesterase"/>
    <property type="match status" value="1"/>
</dbReference>
<name>A0A2M7FYF4_9BACT</name>
<accession>A0A2M7FYF4</accession>
<dbReference type="AlphaFoldDB" id="A0A2M7FYF4"/>
<keyword evidence="1" id="KW-0732">Signal</keyword>
<protein>
    <submittedName>
        <fullName evidence="2">Uncharacterized protein</fullName>
    </submittedName>
</protein>
<gene>
    <name evidence="2" type="ORF">COW36_21690</name>
</gene>
<dbReference type="PROSITE" id="PS51257">
    <property type="entry name" value="PROKAR_LIPOPROTEIN"/>
    <property type="match status" value="1"/>
</dbReference>